<keyword evidence="2" id="KW-0472">Membrane</keyword>
<dbReference type="Proteomes" id="UP000580043">
    <property type="component" value="Unassembled WGS sequence"/>
</dbReference>
<dbReference type="GO" id="GO:0015562">
    <property type="term" value="F:efflux transmembrane transporter activity"/>
    <property type="evidence" value="ECO:0007669"/>
    <property type="project" value="InterPro"/>
</dbReference>
<dbReference type="InterPro" id="IPR003423">
    <property type="entry name" value="OMP_efflux"/>
</dbReference>
<keyword evidence="2" id="KW-0449">Lipoprotein</keyword>
<dbReference type="GO" id="GO:0005886">
    <property type="term" value="C:plasma membrane"/>
    <property type="evidence" value="ECO:0007669"/>
    <property type="project" value="UniProtKB-SubCell"/>
</dbReference>
<comment type="caution">
    <text evidence="3">The sequence shown here is derived from an EMBL/GenBank/DDBJ whole genome shotgun (WGS) entry which is preliminary data.</text>
</comment>
<comment type="similarity">
    <text evidence="1 2">Belongs to the outer membrane factor (OMF) (TC 1.B.17) family.</text>
</comment>
<dbReference type="PANTHER" id="PTHR30203:SF33">
    <property type="entry name" value="BLR4455 PROTEIN"/>
    <property type="match status" value="1"/>
</dbReference>
<evidence type="ECO:0000256" key="1">
    <source>
        <dbReference type="ARBA" id="ARBA00007613"/>
    </source>
</evidence>
<keyword evidence="4" id="KW-1185">Reference proteome</keyword>
<sequence length="509" mass="53001">MPDQTPHNLAGPPVGAASAARSTLNREPTLIDVRWAAEVAPAVRPTVLAFLCALSLAGCSIGPDYVRPVVDTPAAFKEAGEWKPAVPADPLASDTWWKAFGDPQLDALQDKVDISNQNLRIAEAQYRQARALSDAARASWFPTINATAGATRSATSAATDAAGSAPPRNSFSLGASASWEADVWGRIARNVEAADERVQASEADLAAARLSAHATLAQTYFQLRAAERQLQLLDAAVAAYARSLELTRNRYGAGVASKADVVQAESQLRSARASALDARLSRSQYEHALAVLVGQAPAGFSLPPSSAALPIAPAVVTLPSTLLERRPDIAAAERRVAAANAAIGAAQAARFPVLGLSASTGFRRSQIEDLLTVPSRYWSLGPTLAATIFDAGAKKAAVGQAQASWEQAVATYRQTVLVAFQEVEDNLSAARLLDEAAVEQAAAVAAAAEAEAIALNQYKAGTVSFLNVVTAQATHLSAQRSANDLAARRLVAAVLLAKNAGGGVGPRPD</sequence>
<name>A0A848G5X6_9RHOO</name>
<proteinExistence type="inferred from homology"/>
<gene>
    <name evidence="3" type="ORF">HHL15_12890</name>
</gene>
<keyword evidence="2" id="KW-0564">Palmitate</keyword>
<keyword evidence="2" id="KW-1134">Transmembrane beta strand</keyword>
<evidence type="ECO:0000313" key="3">
    <source>
        <dbReference type="EMBL" id="NML26644.1"/>
    </source>
</evidence>
<dbReference type="PANTHER" id="PTHR30203">
    <property type="entry name" value="OUTER MEMBRANE CATION EFFLUX PROTEIN"/>
    <property type="match status" value="1"/>
</dbReference>
<dbReference type="NCBIfam" id="TIGR01845">
    <property type="entry name" value="outer_NodT"/>
    <property type="match status" value="1"/>
</dbReference>
<reference evidence="3 4" key="1">
    <citation type="submission" date="2020-04" db="EMBL/GenBank/DDBJ databases">
        <title>Zoogloea sp. G-4-1-14 isolated from soil.</title>
        <authorList>
            <person name="Dahal R.H."/>
        </authorList>
    </citation>
    <scope>NUCLEOTIDE SEQUENCE [LARGE SCALE GENOMIC DNA]</scope>
    <source>
        <strain evidence="3 4">G-4-1-14</strain>
    </source>
</reference>
<dbReference type="SUPFAM" id="SSF56954">
    <property type="entry name" value="Outer membrane efflux proteins (OEP)"/>
    <property type="match status" value="1"/>
</dbReference>
<evidence type="ECO:0000313" key="4">
    <source>
        <dbReference type="Proteomes" id="UP000580043"/>
    </source>
</evidence>
<accession>A0A848G5X6</accession>
<comment type="subcellular location">
    <subcellularLocation>
        <location evidence="2">Cell membrane</location>
        <topology evidence="2">Lipid-anchor</topology>
    </subcellularLocation>
</comment>
<protein>
    <submittedName>
        <fullName evidence="3">Efflux transporter outer membrane subunit</fullName>
    </submittedName>
</protein>
<dbReference type="Gene3D" id="2.20.200.10">
    <property type="entry name" value="Outer membrane efflux proteins (OEP)"/>
    <property type="match status" value="1"/>
</dbReference>
<organism evidence="3 4">
    <name type="scientific">Zoogloea dura</name>
    <dbReference type="NCBI Taxonomy" id="2728840"/>
    <lineage>
        <taxon>Bacteria</taxon>
        <taxon>Pseudomonadati</taxon>
        <taxon>Pseudomonadota</taxon>
        <taxon>Betaproteobacteria</taxon>
        <taxon>Rhodocyclales</taxon>
        <taxon>Zoogloeaceae</taxon>
        <taxon>Zoogloea</taxon>
    </lineage>
</organism>
<dbReference type="InterPro" id="IPR010131">
    <property type="entry name" value="MdtP/NodT-like"/>
</dbReference>
<dbReference type="Gene3D" id="1.20.1600.10">
    <property type="entry name" value="Outer membrane efflux proteins (OEP)"/>
    <property type="match status" value="1"/>
</dbReference>
<keyword evidence="2" id="KW-0812">Transmembrane</keyword>
<dbReference type="Pfam" id="PF02321">
    <property type="entry name" value="OEP"/>
    <property type="match status" value="2"/>
</dbReference>
<dbReference type="EMBL" id="JABBGA010000009">
    <property type="protein sequence ID" value="NML26644.1"/>
    <property type="molecule type" value="Genomic_DNA"/>
</dbReference>
<dbReference type="AlphaFoldDB" id="A0A848G5X6"/>
<evidence type="ECO:0000256" key="2">
    <source>
        <dbReference type="RuleBase" id="RU362097"/>
    </source>
</evidence>